<keyword evidence="4" id="KW-0256">Endoplasmic reticulum</keyword>
<evidence type="ECO:0000256" key="7">
    <source>
        <dbReference type="ARBA" id="ARBA00023002"/>
    </source>
</evidence>
<protein>
    <recommendedName>
        <fullName evidence="9">3-dehydrosphinganine reductase</fullName>
        <ecNumber evidence="9">1.1.1.102</ecNumber>
    </recommendedName>
</protein>
<dbReference type="eggNOG" id="KOG1210">
    <property type="taxonomic scope" value="Eukaryota"/>
</dbReference>
<evidence type="ECO:0000256" key="5">
    <source>
        <dbReference type="ARBA" id="ARBA00022857"/>
    </source>
</evidence>
<evidence type="ECO:0000256" key="1">
    <source>
        <dbReference type="ARBA" id="ARBA00004240"/>
    </source>
</evidence>
<dbReference type="HOGENOM" id="CLU_010194_3_0_1"/>
<keyword evidence="8" id="KW-0443">Lipid metabolism</keyword>
<reference evidence="14" key="1">
    <citation type="journal article" date="2013" name="Genome Announc.">
        <title>Draft genome sequence of Pseudozyma brasiliensis sp. nov. strain GHG001, a high producer of endo-1,4-xylanase isolated from an insect pest of sugarcane.</title>
        <authorList>
            <person name="Oliveira J.V.D.C."/>
            <person name="dos Santos R.A.C."/>
            <person name="Borges T.A."/>
            <person name="Riano-Pachon D.M."/>
            <person name="Goldman G.H."/>
        </authorList>
    </citation>
    <scope>NUCLEOTIDE SEQUENCE [LARGE SCALE GENOMIC DNA]</scope>
    <source>
        <strain evidence="14">GHG001</strain>
    </source>
</reference>
<dbReference type="SUPFAM" id="SSF51735">
    <property type="entry name" value="NAD(P)-binding Rossmann-fold domains"/>
    <property type="match status" value="1"/>
</dbReference>
<dbReference type="GO" id="GO:0006666">
    <property type="term" value="P:3-keto-sphinganine metabolic process"/>
    <property type="evidence" value="ECO:0007669"/>
    <property type="project" value="InterPro"/>
</dbReference>
<feature type="transmembrane region" description="Helical" evidence="12">
    <location>
        <begin position="15"/>
        <end position="36"/>
    </location>
</feature>
<evidence type="ECO:0000313" key="14">
    <source>
        <dbReference type="Proteomes" id="UP000019377"/>
    </source>
</evidence>
<dbReference type="STRING" id="1365824.V5EX30"/>
<evidence type="ECO:0000256" key="12">
    <source>
        <dbReference type="SAM" id="Phobius"/>
    </source>
</evidence>
<evidence type="ECO:0000313" key="13">
    <source>
        <dbReference type="EMBL" id="EST07968.1"/>
    </source>
</evidence>
<dbReference type="EMBL" id="KI545861">
    <property type="protein sequence ID" value="EST07968.1"/>
    <property type="molecule type" value="Genomic_DNA"/>
</dbReference>
<dbReference type="EC" id="1.1.1.102" evidence="9"/>
<comment type="subcellular location">
    <subcellularLocation>
        <location evidence="1">Endoplasmic reticulum</location>
    </subcellularLocation>
</comment>
<dbReference type="Proteomes" id="UP000019377">
    <property type="component" value="Unassembled WGS sequence"/>
</dbReference>
<evidence type="ECO:0000256" key="8">
    <source>
        <dbReference type="ARBA" id="ARBA00023098"/>
    </source>
</evidence>
<evidence type="ECO:0000256" key="6">
    <source>
        <dbReference type="ARBA" id="ARBA00022919"/>
    </source>
</evidence>
<keyword evidence="12" id="KW-1133">Transmembrane helix</keyword>
<keyword evidence="14" id="KW-1185">Reference proteome</keyword>
<dbReference type="OMA" id="ICGVFEE"/>
<comment type="catalytic activity">
    <reaction evidence="11">
        <text>sphinganine + NADP(+) = 3-oxosphinganine + NADPH + H(+)</text>
        <dbReference type="Rhea" id="RHEA:22640"/>
        <dbReference type="ChEBI" id="CHEBI:15378"/>
        <dbReference type="ChEBI" id="CHEBI:57783"/>
        <dbReference type="ChEBI" id="CHEBI:57817"/>
        <dbReference type="ChEBI" id="CHEBI:58299"/>
        <dbReference type="ChEBI" id="CHEBI:58349"/>
        <dbReference type="EC" id="1.1.1.102"/>
    </reaction>
    <physiologicalReaction direction="right-to-left" evidence="11">
        <dbReference type="Rhea" id="RHEA:22642"/>
    </physiologicalReaction>
</comment>
<dbReference type="GO" id="GO:0005789">
    <property type="term" value="C:endoplasmic reticulum membrane"/>
    <property type="evidence" value="ECO:0007669"/>
    <property type="project" value="TreeGrafter"/>
</dbReference>
<dbReference type="InterPro" id="IPR036291">
    <property type="entry name" value="NAD(P)-bd_dom_sf"/>
</dbReference>
<keyword evidence="7" id="KW-0560">Oxidoreductase</keyword>
<comment type="function">
    <text evidence="10">Catalyzes the reduction of 3'-oxosphinganine (3-ketodihydrosphingosine/KDS) to sphinganine (dihydrosphingosine/DHS), the second step of de novo sphingolipid biosynthesis.</text>
</comment>
<evidence type="ECO:0000256" key="3">
    <source>
        <dbReference type="ARBA" id="ARBA00004991"/>
    </source>
</evidence>
<keyword evidence="12" id="KW-0812">Transmembrane</keyword>
<dbReference type="GeneID" id="27418139"/>
<dbReference type="InterPro" id="IPR002347">
    <property type="entry name" value="SDR_fam"/>
</dbReference>
<comment type="pathway">
    <text evidence="2">Lipid metabolism; sphingolipid metabolism.</text>
</comment>
<proteinExistence type="predicted"/>
<name>V5EX30_KALBG</name>
<sequence>MTGIHGLSSASASSVALAALGAVVISIVLSSTMGFLGGKKWKAQGKHVFVTGGSQGLGLAVAELLASKGANVTICSRTESKLREAVGRVKAAAKSDQQTIEYVAADVSTFEGAKKAIASCSSVPDTVFCCAGGAKPGFFIDQTESDFEHGMRTDYWTSLGTAHAAANAMARNKVVDGKIVLVSSTVGLIGLIGYSQYGPMKHAIRGLAESLRSELILYGISVHAYFPGTIFSPGLEEENKTKPKITVEIEGTEDGSTPAQCAKGLIKGIERGHFFITTDFGTELFRVAALGAAPANRGLVDRATALIAWIAIPVWRTFIADRMIKKHRKEHAQSLAQQPK</sequence>
<dbReference type="FunFam" id="3.40.50.720:FF:000468">
    <property type="entry name" value="Short-chain dehydrogenase, putative"/>
    <property type="match status" value="1"/>
</dbReference>
<dbReference type="OrthoDB" id="10267115at2759"/>
<dbReference type="RefSeq" id="XP_016292957.1">
    <property type="nucleotide sequence ID" value="XM_016435514.1"/>
</dbReference>
<evidence type="ECO:0000256" key="4">
    <source>
        <dbReference type="ARBA" id="ARBA00022824"/>
    </source>
</evidence>
<keyword evidence="6" id="KW-0746">Sphingolipid metabolism</keyword>
<dbReference type="AlphaFoldDB" id="V5EX30"/>
<evidence type="ECO:0000256" key="10">
    <source>
        <dbReference type="ARBA" id="ARBA00044737"/>
    </source>
</evidence>
<keyword evidence="12" id="KW-0472">Membrane</keyword>
<dbReference type="CDD" id="cd08939">
    <property type="entry name" value="KDSR-like_SDR_c"/>
    <property type="match status" value="1"/>
</dbReference>
<organism evidence="13 14">
    <name type="scientific">Kalmanozyma brasiliensis (strain GHG001)</name>
    <name type="common">Yeast</name>
    <name type="synonym">Pseudozyma brasiliensis</name>
    <dbReference type="NCBI Taxonomy" id="1365824"/>
    <lineage>
        <taxon>Eukaryota</taxon>
        <taxon>Fungi</taxon>
        <taxon>Dikarya</taxon>
        <taxon>Basidiomycota</taxon>
        <taxon>Ustilaginomycotina</taxon>
        <taxon>Ustilaginomycetes</taxon>
        <taxon>Ustilaginales</taxon>
        <taxon>Ustilaginaceae</taxon>
        <taxon>Kalmanozyma</taxon>
    </lineage>
</organism>
<dbReference type="Pfam" id="PF00106">
    <property type="entry name" value="adh_short"/>
    <property type="match status" value="1"/>
</dbReference>
<dbReference type="PRINTS" id="PR00081">
    <property type="entry name" value="GDHRDH"/>
</dbReference>
<evidence type="ECO:0000256" key="11">
    <source>
        <dbReference type="ARBA" id="ARBA00048930"/>
    </source>
</evidence>
<keyword evidence="5" id="KW-0521">NADP</keyword>
<dbReference type="PANTHER" id="PTHR43550">
    <property type="entry name" value="3-KETODIHYDROSPHINGOSINE REDUCTASE"/>
    <property type="match status" value="1"/>
</dbReference>
<accession>V5EX30</accession>
<gene>
    <name evidence="13" type="ORF">PSEUBRA_SCAF19g03206</name>
</gene>
<comment type="pathway">
    <text evidence="3">Sphingolipid metabolism.</text>
</comment>
<dbReference type="PANTHER" id="PTHR43550:SF3">
    <property type="entry name" value="3-KETODIHYDROSPHINGOSINE REDUCTASE"/>
    <property type="match status" value="1"/>
</dbReference>
<evidence type="ECO:0000256" key="9">
    <source>
        <dbReference type="ARBA" id="ARBA00026112"/>
    </source>
</evidence>
<dbReference type="Gene3D" id="3.40.50.720">
    <property type="entry name" value="NAD(P)-binding Rossmann-like Domain"/>
    <property type="match status" value="1"/>
</dbReference>
<dbReference type="GO" id="GO:0047560">
    <property type="term" value="F:3-dehydrosphinganine reductase activity"/>
    <property type="evidence" value="ECO:0007669"/>
    <property type="project" value="UniProtKB-EC"/>
</dbReference>
<evidence type="ECO:0000256" key="2">
    <source>
        <dbReference type="ARBA" id="ARBA00004760"/>
    </source>
</evidence>
<feature type="transmembrane region" description="Helical" evidence="12">
    <location>
        <begin position="179"/>
        <end position="195"/>
    </location>
</feature>
<dbReference type="GO" id="GO:0030148">
    <property type="term" value="P:sphingolipid biosynthetic process"/>
    <property type="evidence" value="ECO:0007669"/>
    <property type="project" value="InterPro"/>
</dbReference>
<dbReference type="InterPro" id="IPR045022">
    <property type="entry name" value="KDSR-like"/>
</dbReference>